<dbReference type="EMBL" id="AWGJ01000005">
    <property type="protein sequence ID" value="ODN80037.1"/>
    <property type="molecule type" value="Genomic_DNA"/>
</dbReference>
<dbReference type="InterPro" id="IPR036388">
    <property type="entry name" value="WH-like_DNA-bd_sf"/>
</dbReference>
<feature type="compositionally biased region" description="Basic and acidic residues" evidence="6">
    <location>
        <begin position="479"/>
        <end position="499"/>
    </location>
</feature>
<feature type="region of interest" description="Disordered" evidence="6">
    <location>
        <begin position="465"/>
        <end position="776"/>
    </location>
</feature>
<evidence type="ECO:0000256" key="3">
    <source>
        <dbReference type="ARBA" id="ARBA00023163"/>
    </source>
</evidence>
<sequence length="801" mass="87681">MSTSPQRYEEGEDELISSPELPPAPAPAQPPVRPFAHRPPPLDDDPTSGITHIDPNDPYPRRPIITPTNKFNLRPPPSPSDDQDEERYSFSPISDDDEDDYINLPPLTYPQPDDPVVQALGVAASSAAIANGHEEFSISHEDMRRYRTGAFVRLSCDVEGPVSKEALSQMTVSEAVWRKWEEVGGLAKGAGGLFRYAYDKGGREYRPEMTHIQAIRLVIAASPRRMMTLAQIYQAIEERWPWHKTAGSTWKNSIRHNLSLNDCFVNADRPTHEGGSGKGGYWVVNDKLSGKTARKGKPRTQLSYQDDLYTTTPTTPFSLTPLSATHFPPVSPIDRSTIPAGYSLDRQHVGQVPPGYTVDYMGKLLKGVKHPKRRYAQEDDSFSSSSSFDDDLPPHGQSPKKSRPSLPASSSSTTIPQRTRKHRARNSVFPSIPIELPVRGPNWEPREKVHRPFVRPDWDMPLDNPRGGVWNQIPVGFGESREREVGRDDAEAGTSRDAEGSGGGGGSNDGQGKGWTSNHPRLETRSSRHQSTHSIHPPPSPSYPTPNTSHWPAGGGGGVGLGIGLPGWDSGIPRAADSPGGNASPAGGSSREGIPPPPPALLNSPTQAAVPQTPLTASHFSPLSLPSNPRVRPPPLSLSVSISPNQHLIPQPQAHPQNQNQSLPPLTSVISKAHRDPASARRKTKEELREERERKERRVERLRKEGVAFQAAQAQAQDHGQAQGQAPYMPGQGQQIQVSMRGREGQPNQSGQEQMEGMDEMNGMGGETEWRRQRDEQLEWAAAEGVQGVELLALAAAEVRK</sequence>
<dbReference type="GO" id="GO:0000981">
    <property type="term" value="F:DNA-binding transcription factor activity, RNA polymerase II-specific"/>
    <property type="evidence" value="ECO:0007669"/>
    <property type="project" value="TreeGrafter"/>
</dbReference>
<dbReference type="GO" id="GO:0005634">
    <property type="term" value="C:nucleus"/>
    <property type="evidence" value="ECO:0007669"/>
    <property type="project" value="UniProtKB-SubCell"/>
</dbReference>
<evidence type="ECO:0000256" key="6">
    <source>
        <dbReference type="SAM" id="MobiDB-lite"/>
    </source>
</evidence>
<dbReference type="InterPro" id="IPR036390">
    <property type="entry name" value="WH_DNA-bd_sf"/>
</dbReference>
<dbReference type="PRINTS" id="PR00053">
    <property type="entry name" value="FORKHEAD"/>
</dbReference>
<evidence type="ECO:0000313" key="8">
    <source>
        <dbReference type="EMBL" id="ODN80037.1"/>
    </source>
</evidence>
<evidence type="ECO:0000256" key="4">
    <source>
        <dbReference type="ARBA" id="ARBA00023242"/>
    </source>
</evidence>
<evidence type="ECO:0000313" key="9">
    <source>
        <dbReference type="Proteomes" id="UP000094065"/>
    </source>
</evidence>
<name>A0A1E3HUM1_9TREE</name>
<organism evidence="8 9">
    <name type="scientific">Cryptococcus amylolentus CBS 6039</name>
    <dbReference type="NCBI Taxonomy" id="1295533"/>
    <lineage>
        <taxon>Eukaryota</taxon>
        <taxon>Fungi</taxon>
        <taxon>Dikarya</taxon>
        <taxon>Basidiomycota</taxon>
        <taxon>Agaricomycotina</taxon>
        <taxon>Tremellomycetes</taxon>
        <taxon>Tremellales</taxon>
        <taxon>Cryptococcaceae</taxon>
        <taxon>Cryptococcus</taxon>
    </lineage>
</organism>
<feature type="compositionally biased region" description="Pro residues" evidence="6">
    <location>
        <begin position="20"/>
        <end position="39"/>
    </location>
</feature>
<feature type="compositionally biased region" description="Low complexity" evidence="6">
    <location>
        <begin position="621"/>
        <end position="630"/>
    </location>
</feature>
<proteinExistence type="predicted"/>
<dbReference type="Pfam" id="PF00250">
    <property type="entry name" value="Forkhead"/>
    <property type="match status" value="1"/>
</dbReference>
<dbReference type="GeneID" id="30155208"/>
<reference evidence="8 9" key="1">
    <citation type="submission" date="2016-06" db="EMBL/GenBank/DDBJ databases">
        <title>Evolution of pathogenesis and genome organization in the Tremellales.</title>
        <authorList>
            <person name="Cuomo C."/>
            <person name="Litvintseva A."/>
            <person name="Heitman J."/>
            <person name="Chen Y."/>
            <person name="Sun S."/>
            <person name="Springer D."/>
            <person name="Dromer F."/>
            <person name="Young S."/>
            <person name="Zeng Q."/>
            <person name="Chapman S."/>
            <person name="Gujja S."/>
            <person name="Saif S."/>
            <person name="Birren B."/>
        </authorList>
    </citation>
    <scope>NUCLEOTIDE SEQUENCE [LARGE SCALE GENOMIC DNA]</scope>
    <source>
        <strain evidence="8 9">CBS 6039</strain>
    </source>
</reference>
<accession>A0A1E3HUM1</accession>
<feature type="compositionally biased region" description="Polar residues" evidence="6">
    <location>
        <begin position="603"/>
        <end position="619"/>
    </location>
</feature>
<gene>
    <name evidence="8" type="ORF">L202_03899</name>
</gene>
<dbReference type="InterPro" id="IPR045912">
    <property type="entry name" value="FOXJ2/3-like"/>
</dbReference>
<evidence type="ECO:0000259" key="7">
    <source>
        <dbReference type="PROSITE" id="PS50039"/>
    </source>
</evidence>
<keyword evidence="3" id="KW-0804">Transcription</keyword>
<keyword evidence="1" id="KW-0805">Transcription regulation</keyword>
<feature type="compositionally biased region" description="Low complexity" evidence="6">
    <location>
        <begin position="708"/>
        <end position="726"/>
    </location>
</feature>
<dbReference type="CDD" id="cd00059">
    <property type="entry name" value="FH_FOX"/>
    <property type="match status" value="1"/>
</dbReference>
<dbReference type="AlphaFoldDB" id="A0A1E3HUM1"/>
<dbReference type="Gene3D" id="1.10.10.10">
    <property type="entry name" value="Winged helix-like DNA-binding domain superfamily/Winged helix DNA-binding domain"/>
    <property type="match status" value="1"/>
</dbReference>
<dbReference type="SMART" id="SM00339">
    <property type="entry name" value="FH"/>
    <property type="match status" value="1"/>
</dbReference>
<dbReference type="PANTHER" id="PTHR46078">
    <property type="entry name" value="FORKHEAD BOX PROTEIN J2 FAMILY MEMBER"/>
    <property type="match status" value="1"/>
</dbReference>
<dbReference type="OrthoDB" id="5954824at2759"/>
<evidence type="ECO:0000256" key="1">
    <source>
        <dbReference type="ARBA" id="ARBA00023015"/>
    </source>
</evidence>
<dbReference type="RefSeq" id="XP_018994884.1">
    <property type="nucleotide sequence ID" value="XM_019137858.1"/>
</dbReference>
<feature type="DNA-binding region" description="Fork-head" evidence="5">
    <location>
        <begin position="206"/>
        <end position="285"/>
    </location>
</feature>
<comment type="subcellular location">
    <subcellularLocation>
        <location evidence="5">Nucleus</location>
    </subcellularLocation>
</comment>
<keyword evidence="9" id="KW-1185">Reference proteome</keyword>
<dbReference type="GO" id="GO:0000978">
    <property type="term" value="F:RNA polymerase II cis-regulatory region sequence-specific DNA binding"/>
    <property type="evidence" value="ECO:0007669"/>
    <property type="project" value="TreeGrafter"/>
</dbReference>
<dbReference type="InterPro" id="IPR030456">
    <property type="entry name" value="TF_fork_head_CS_2"/>
</dbReference>
<feature type="compositionally biased region" description="Low complexity" evidence="6">
    <location>
        <begin position="637"/>
        <end position="661"/>
    </location>
</feature>
<dbReference type="PANTHER" id="PTHR46078:SF2">
    <property type="entry name" value="FORK-HEAD DOMAIN-CONTAINING PROTEIN"/>
    <property type="match status" value="1"/>
</dbReference>
<feature type="region of interest" description="Disordered" evidence="6">
    <location>
        <begin position="374"/>
        <end position="428"/>
    </location>
</feature>
<keyword evidence="2 5" id="KW-0238">DNA-binding</keyword>
<feature type="region of interest" description="Disordered" evidence="6">
    <location>
        <begin position="1"/>
        <end position="100"/>
    </location>
</feature>
<dbReference type="STRING" id="1295533.A0A1E3HUM1"/>
<comment type="caution">
    <text evidence="8">The sequence shown here is derived from an EMBL/GenBank/DDBJ whole genome shotgun (WGS) entry which is preliminary data.</text>
</comment>
<dbReference type="SUPFAM" id="SSF46785">
    <property type="entry name" value="Winged helix' DNA-binding domain"/>
    <property type="match status" value="1"/>
</dbReference>
<feature type="domain" description="Fork-head" evidence="7">
    <location>
        <begin position="206"/>
        <end position="285"/>
    </location>
</feature>
<protein>
    <recommendedName>
        <fullName evidence="7">Fork-head domain-containing protein</fullName>
    </recommendedName>
</protein>
<feature type="compositionally biased region" description="Basic and acidic residues" evidence="6">
    <location>
        <begin position="673"/>
        <end position="706"/>
    </location>
</feature>
<dbReference type="InterPro" id="IPR001766">
    <property type="entry name" value="Fork_head_dom"/>
</dbReference>
<evidence type="ECO:0000256" key="2">
    <source>
        <dbReference type="ARBA" id="ARBA00023125"/>
    </source>
</evidence>
<feature type="compositionally biased region" description="Gly residues" evidence="6">
    <location>
        <begin position="500"/>
        <end position="513"/>
    </location>
</feature>
<evidence type="ECO:0000256" key="5">
    <source>
        <dbReference type="PROSITE-ProRule" id="PRU00089"/>
    </source>
</evidence>
<dbReference type="Proteomes" id="UP000094065">
    <property type="component" value="Unassembled WGS sequence"/>
</dbReference>
<feature type="compositionally biased region" description="Low complexity" evidence="6">
    <location>
        <begin position="575"/>
        <end position="589"/>
    </location>
</feature>
<dbReference type="PROSITE" id="PS00658">
    <property type="entry name" value="FORK_HEAD_2"/>
    <property type="match status" value="1"/>
</dbReference>
<dbReference type="PROSITE" id="PS50039">
    <property type="entry name" value="FORK_HEAD_3"/>
    <property type="match status" value="1"/>
</dbReference>
<feature type="compositionally biased region" description="Gly residues" evidence="6">
    <location>
        <begin position="553"/>
        <end position="565"/>
    </location>
</feature>
<keyword evidence="4 5" id="KW-0539">Nucleus</keyword>